<dbReference type="Proteomes" id="UP000712600">
    <property type="component" value="Unassembled WGS sequence"/>
</dbReference>
<dbReference type="AlphaFoldDB" id="A0A8S9RZX3"/>
<reference evidence="1" key="1">
    <citation type="submission" date="2019-12" db="EMBL/GenBank/DDBJ databases">
        <title>Genome sequencing and annotation of Brassica cretica.</title>
        <authorList>
            <person name="Studholme D.J."/>
            <person name="Sarris P."/>
        </authorList>
    </citation>
    <scope>NUCLEOTIDE SEQUENCE</scope>
    <source>
        <strain evidence="1">PFS-109/04</strain>
        <tissue evidence="1">Leaf</tissue>
    </source>
</reference>
<dbReference type="EMBL" id="QGKX02000088">
    <property type="protein sequence ID" value="KAF3586985.1"/>
    <property type="molecule type" value="Genomic_DNA"/>
</dbReference>
<gene>
    <name evidence="1" type="ORF">F2Q69_00028700</name>
</gene>
<evidence type="ECO:0000313" key="2">
    <source>
        <dbReference type="Proteomes" id="UP000712600"/>
    </source>
</evidence>
<comment type="caution">
    <text evidence="1">The sequence shown here is derived from an EMBL/GenBank/DDBJ whole genome shotgun (WGS) entry which is preliminary data.</text>
</comment>
<accession>A0A8S9RZX3</accession>
<organism evidence="1 2">
    <name type="scientific">Brassica cretica</name>
    <name type="common">Mustard</name>
    <dbReference type="NCBI Taxonomy" id="69181"/>
    <lineage>
        <taxon>Eukaryota</taxon>
        <taxon>Viridiplantae</taxon>
        <taxon>Streptophyta</taxon>
        <taxon>Embryophyta</taxon>
        <taxon>Tracheophyta</taxon>
        <taxon>Spermatophyta</taxon>
        <taxon>Magnoliopsida</taxon>
        <taxon>eudicotyledons</taxon>
        <taxon>Gunneridae</taxon>
        <taxon>Pentapetalae</taxon>
        <taxon>rosids</taxon>
        <taxon>malvids</taxon>
        <taxon>Brassicales</taxon>
        <taxon>Brassicaceae</taxon>
        <taxon>Brassiceae</taxon>
        <taxon>Brassica</taxon>
    </lineage>
</organism>
<proteinExistence type="predicted"/>
<sequence length="135" mass="15496">MYACIYHVIVEMPPHASFCLLQITVPIVRLKQISETDLVVGAHALLAIISYGSRYICKRKKYILAFSIRSPEFILHVYTQERTRQQVEAESAPDDQSRICNFSWIRTLYSSSIKSTPYTDAARSHLRLGFVADRN</sequence>
<name>A0A8S9RZX3_BRACR</name>
<evidence type="ECO:0000313" key="1">
    <source>
        <dbReference type="EMBL" id="KAF3586985.1"/>
    </source>
</evidence>
<protein>
    <submittedName>
        <fullName evidence="1">Uncharacterized protein</fullName>
    </submittedName>
</protein>